<dbReference type="SUPFAM" id="SSF55073">
    <property type="entry name" value="Nucleotide cyclase"/>
    <property type="match status" value="1"/>
</dbReference>
<gene>
    <name evidence="7" type="ORF">C1SCF055_LOCUS16325</name>
</gene>
<evidence type="ECO:0000256" key="5">
    <source>
        <dbReference type="SAM" id="Phobius"/>
    </source>
</evidence>
<dbReference type="InterPro" id="IPR001054">
    <property type="entry name" value="A/G_cyclase"/>
</dbReference>
<dbReference type="OrthoDB" id="422681at2759"/>
<evidence type="ECO:0000313" key="7">
    <source>
        <dbReference type="EMBL" id="CAI3989235.1"/>
    </source>
</evidence>
<dbReference type="Gene3D" id="1.20.120.350">
    <property type="entry name" value="Voltage-gated potassium channels. Chain C"/>
    <property type="match status" value="1"/>
</dbReference>
<dbReference type="PANTHER" id="PTHR43081">
    <property type="entry name" value="ADENYLATE CYCLASE, TERMINAL-DIFFERENTIATION SPECIFIC-RELATED"/>
    <property type="match status" value="1"/>
</dbReference>
<sequence length="1432" mass="157820">MRSHADIYVVGISNGGDDQDRLLSRRLAGTLERGGFSCTGEHEGDENEPGRVNIAETECRCVFFVVSPGAPVDAAVVAQLRAAAAAGRATRCIYEAGNSACQDVSEWGSAMPMSFLRPAVPISRYFPRTSEKLVLAAAAEELLRAPPRQVDADGQADFVRGFPADPGGRFAAETRRFQSLMAGEEGQDHSDFAQLANLTCIQWLQARDLQLVFGADDSAETLRSILEEKSSPAVSSAIMLLGAAYRPIYVSFLPGDLHSMPVSAAHSHATTPLSRLTNCQTPYGHTPHCQTPKSSASFSGPLSCAVPSENQLILLEKALESLPGGCTDSVAVGFCVVKGIEGPGMPEVLLASHIAVLEGPGSNSLEEHLMRGESFIEVVIAIVTGRLVPCRPNQLAELDVAVGRELEPGAGVTLTELVDADAEGSGNLINRICAFVQAKDFSSCEARAWWTRHCRRALETHPLLQGRAYRRTLLQNCVSTDSLSIASTFHFGAQDLINNECANALADTGLKVRVVSEAPTEMKPGDENTETGTMDWGEQVNQTRLKDLRKLMRCLFQAFDADDPQMIKGNQAGSFSSRRYRFTRWTCLNFLNSMVRSDIFAITFAILTIYTLFAPNILLVFGLSTEYTPVVAILNTVVLGFFALECMLSCFFVNGYMRSGRVFLDVMAMVSLAGDTLVQAHLFPSQISGATTAQPVDFRDDATGFTGRSDRLLDILKFARLFRIVQLLRTLHGIVWRNFLRPHHGLAQQLYHKRLWRVFQDLDEGKKGQLSTEQMNFFFMAMRLEFPERKVGMSKSKVFRSNVTMASSHGAAAFASRQYGTMMSLKPAALSRLSHFAPSWDLHPTDCDGTFASIIDEFNVRPEGKRALTKCQEDVQRVKASFSLVQKVSGPVVVKVCLIVLGVMGIVILLDASVEDHGDYQHLAHLDHLATSMEHSGSCAALCHAVDDFVKASPHVAKMAGIHQVYWTETSCECSNPSPSWLEVAKEVALTEEHQPHELQLVCYPNEDCTGTVTSVALMNIHESVREDAQADLVYTLIVVVLMVIFALAFMHALNKVNTRMLHPLWNILDDMASLRSLEAVRMTNFQPASNMLKDLQHSGKKRSTCRRLLRYSKRSGQWACESKKEDDVKELADLRLSLSTMRAALRSWAKYVPPYLLKSLYRSGVEATVGFHENEVSILFCDIDGFREMCRDRSPKEVLTLLSLVHGEVSNAIEAQVGTLLEFVGDEVLAVFNAPNEVVDHEEHAVESATDVLERADRLGVRMRCGVHSGKVLVGNIGSQTRIKYGVLGDSVNVAARLKSLNSHFATCCLVSDESLEEADDLHKSYVARPVGNLVLKGRKSATKVWEVRARRQSSSQTLAKTYDAHRRAFELFIARRFGEARPLLAEVCRSLKGRMGSVDIPSQHLLHLCDKYLKEPPPAEWDGSESMSKK</sequence>
<dbReference type="InterPro" id="IPR027359">
    <property type="entry name" value="Volt_channel_dom_sf"/>
</dbReference>
<feature type="domain" description="Guanylate cyclase" evidence="6">
    <location>
        <begin position="1178"/>
        <end position="1300"/>
    </location>
</feature>
<evidence type="ECO:0000313" key="8">
    <source>
        <dbReference type="EMBL" id="CAL1142610.1"/>
    </source>
</evidence>
<organism evidence="7">
    <name type="scientific">Cladocopium goreaui</name>
    <dbReference type="NCBI Taxonomy" id="2562237"/>
    <lineage>
        <taxon>Eukaryota</taxon>
        <taxon>Sar</taxon>
        <taxon>Alveolata</taxon>
        <taxon>Dinophyceae</taxon>
        <taxon>Suessiales</taxon>
        <taxon>Symbiodiniaceae</taxon>
        <taxon>Cladocopium</taxon>
    </lineage>
</organism>
<evidence type="ECO:0000256" key="3">
    <source>
        <dbReference type="ARBA" id="ARBA00022989"/>
    </source>
</evidence>
<dbReference type="CDD" id="cd07302">
    <property type="entry name" value="CHD"/>
    <property type="match status" value="1"/>
</dbReference>
<keyword evidence="2 5" id="KW-0812">Transmembrane</keyword>
<feature type="transmembrane region" description="Helical" evidence="5">
    <location>
        <begin position="599"/>
        <end position="624"/>
    </location>
</feature>
<reference evidence="8" key="2">
    <citation type="submission" date="2024-04" db="EMBL/GenBank/DDBJ databases">
        <authorList>
            <person name="Chen Y."/>
            <person name="Shah S."/>
            <person name="Dougan E. K."/>
            <person name="Thang M."/>
            <person name="Chan C."/>
        </authorList>
    </citation>
    <scope>NUCLEOTIDE SEQUENCE [LARGE SCALE GENOMIC DNA]</scope>
</reference>
<dbReference type="GO" id="GO:0016020">
    <property type="term" value="C:membrane"/>
    <property type="evidence" value="ECO:0007669"/>
    <property type="project" value="UniProtKB-SubCell"/>
</dbReference>
<feature type="transmembrane region" description="Helical" evidence="5">
    <location>
        <begin position="892"/>
        <end position="910"/>
    </location>
</feature>
<dbReference type="InterPro" id="IPR050697">
    <property type="entry name" value="Adenylyl/Guanylyl_Cyclase_3/4"/>
</dbReference>
<dbReference type="Proteomes" id="UP001152797">
    <property type="component" value="Unassembled WGS sequence"/>
</dbReference>
<accession>A0A9P1CCT2</accession>
<dbReference type="PROSITE" id="PS50125">
    <property type="entry name" value="GUANYLATE_CYCLASE_2"/>
    <property type="match status" value="1"/>
</dbReference>
<dbReference type="GO" id="GO:0035556">
    <property type="term" value="P:intracellular signal transduction"/>
    <property type="evidence" value="ECO:0007669"/>
    <property type="project" value="InterPro"/>
</dbReference>
<evidence type="ECO:0000256" key="4">
    <source>
        <dbReference type="ARBA" id="ARBA00023136"/>
    </source>
</evidence>
<feature type="transmembrane region" description="Helical" evidence="5">
    <location>
        <begin position="1033"/>
        <end position="1054"/>
    </location>
</feature>
<dbReference type="EMBL" id="CAMXCT030001347">
    <property type="protein sequence ID" value="CAL4776547.1"/>
    <property type="molecule type" value="Genomic_DNA"/>
</dbReference>
<dbReference type="SMART" id="SM00044">
    <property type="entry name" value="CYCc"/>
    <property type="match status" value="1"/>
</dbReference>
<dbReference type="Gene3D" id="3.30.70.1230">
    <property type="entry name" value="Nucleotide cyclase"/>
    <property type="match status" value="1"/>
</dbReference>
<dbReference type="EMBL" id="CAMXCT020001347">
    <property type="protein sequence ID" value="CAL1142610.1"/>
    <property type="molecule type" value="Genomic_DNA"/>
</dbReference>
<dbReference type="Pfam" id="PF00211">
    <property type="entry name" value="Guanylate_cyc"/>
    <property type="match status" value="1"/>
</dbReference>
<keyword evidence="4 5" id="KW-0472">Membrane</keyword>
<protein>
    <submittedName>
        <fullName evidence="9">Adenylate cyclase 1</fullName>
    </submittedName>
</protein>
<dbReference type="GO" id="GO:0009190">
    <property type="term" value="P:cyclic nucleotide biosynthetic process"/>
    <property type="evidence" value="ECO:0007669"/>
    <property type="project" value="InterPro"/>
</dbReference>
<evidence type="ECO:0000256" key="1">
    <source>
        <dbReference type="ARBA" id="ARBA00004141"/>
    </source>
</evidence>
<evidence type="ECO:0000256" key="2">
    <source>
        <dbReference type="ARBA" id="ARBA00022692"/>
    </source>
</evidence>
<evidence type="ECO:0000313" key="10">
    <source>
        <dbReference type="Proteomes" id="UP001152797"/>
    </source>
</evidence>
<dbReference type="EMBL" id="CAMXCT010001347">
    <property type="protein sequence ID" value="CAI3989235.1"/>
    <property type="molecule type" value="Genomic_DNA"/>
</dbReference>
<dbReference type="InterPro" id="IPR029787">
    <property type="entry name" value="Nucleotide_cyclase"/>
</dbReference>
<name>A0A9P1CCT2_9DINO</name>
<dbReference type="SUPFAM" id="SSF81324">
    <property type="entry name" value="Voltage-gated potassium channels"/>
    <property type="match status" value="1"/>
</dbReference>
<proteinExistence type="predicted"/>
<keyword evidence="3 5" id="KW-1133">Transmembrane helix</keyword>
<reference evidence="7" key="1">
    <citation type="submission" date="2022-10" db="EMBL/GenBank/DDBJ databases">
        <authorList>
            <person name="Chen Y."/>
            <person name="Dougan E. K."/>
            <person name="Chan C."/>
            <person name="Rhodes N."/>
            <person name="Thang M."/>
        </authorList>
    </citation>
    <scope>NUCLEOTIDE SEQUENCE</scope>
</reference>
<evidence type="ECO:0000259" key="6">
    <source>
        <dbReference type="PROSITE" id="PS50125"/>
    </source>
</evidence>
<dbReference type="PANTHER" id="PTHR43081:SF1">
    <property type="entry name" value="ADENYLATE CYCLASE, TERMINAL-DIFFERENTIATION SPECIFIC"/>
    <property type="match status" value="1"/>
</dbReference>
<keyword evidence="10" id="KW-1185">Reference proteome</keyword>
<feature type="transmembrane region" description="Helical" evidence="5">
    <location>
        <begin position="630"/>
        <end position="653"/>
    </location>
</feature>
<comment type="subcellular location">
    <subcellularLocation>
        <location evidence="1">Membrane</location>
        <topology evidence="1">Multi-pass membrane protein</topology>
    </subcellularLocation>
</comment>
<comment type="caution">
    <text evidence="7">The sequence shown here is derived from an EMBL/GenBank/DDBJ whole genome shotgun (WGS) entry which is preliminary data.</text>
</comment>
<evidence type="ECO:0000313" key="9">
    <source>
        <dbReference type="EMBL" id="CAL4776547.1"/>
    </source>
</evidence>